<organism evidence="2 3">
    <name type="scientific">Corynespora cassiicola Philippines</name>
    <dbReference type="NCBI Taxonomy" id="1448308"/>
    <lineage>
        <taxon>Eukaryota</taxon>
        <taxon>Fungi</taxon>
        <taxon>Dikarya</taxon>
        <taxon>Ascomycota</taxon>
        <taxon>Pezizomycotina</taxon>
        <taxon>Dothideomycetes</taxon>
        <taxon>Pleosporomycetidae</taxon>
        <taxon>Pleosporales</taxon>
        <taxon>Corynesporascaceae</taxon>
        <taxon>Corynespora</taxon>
    </lineage>
</organism>
<reference evidence="2 3" key="1">
    <citation type="journal article" date="2018" name="Front. Microbiol.">
        <title>Genome-Wide Analysis of Corynespora cassiicola Leaf Fall Disease Putative Effectors.</title>
        <authorList>
            <person name="Lopez D."/>
            <person name="Ribeiro S."/>
            <person name="Label P."/>
            <person name="Fumanal B."/>
            <person name="Venisse J.S."/>
            <person name="Kohler A."/>
            <person name="de Oliveira R.R."/>
            <person name="Labutti K."/>
            <person name="Lipzen A."/>
            <person name="Lail K."/>
            <person name="Bauer D."/>
            <person name="Ohm R.A."/>
            <person name="Barry K.W."/>
            <person name="Spatafora J."/>
            <person name="Grigoriev I.V."/>
            <person name="Martin F.M."/>
            <person name="Pujade-Renaud V."/>
        </authorList>
    </citation>
    <scope>NUCLEOTIDE SEQUENCE [LARGE SCALE GENOMIC DNA]</scope>
    <source>
        <strain evidence="2 3">Philippines</strain>
    </source>
</reference>
<feature type="compositionally biased region" description="Basic and acidic residues" evidence="1">
    <location>
        <begin position="264"/>
        <end position="275"/>
    </location>
</feature>
<feature type="compositionally biased region" description="Low complexity" evidence="1">
    <location>
        <begin position="329"/>
        <end position="338"/>
    </location>
</feature>
<protein>
    <submittedName>
        <fullName evidence="2">Uncharacterized protein</fullName>
    </submittedName>
</protein>
<feature type="compositionally biased region" description="Polar residues" evidence="1">
    <location>
        <begin position="411"/>
        <end position="421"/>
    </location>
</feature>
<feature type="region of interest" description="Disordered" evidence="1">
    <location>
        <begin position="378"/>
        <end position="421"/>
    </location>
</feature>
<evidence type="ECO:0000313" key="2">
    <source>
        <dbReference type="EMBL" id="PSN75461.1"/>
    </source>
</evidence>
<proteinExistence type="predicted"/>
<feature type="compositionally biased region" description="Polar residues" evidence="1">
    <location>
        <begin position="57"/>
        <end position="67"/>
    </location>
</feature>
<gene>
    <name evidence="2" type="ORF">BS50DRAFT_582147</name>
</gene>
<evidence type="ECO:0000256" key="1">
    <source>
        <dbReference type="SAM" id="MobiDB-lite"/>
    </source>
</evidence>
<feature type="region of interest" description="Disordered" evidence="1">
    <location>
        <begin position="55"/>
        <end position="85"/>
    </location>
</feature>
<dbReference type="AlphaFoldDB" id="A0A2T2PCR8"/>
<dbReference type="Proteomes" id="UP000240883">
    <property type="component" value="Unassembled WGS sequence"/>
</dbReference>
<feature type="region of interest" description="Disordered" evidence="1">
    <location>
        <begin position="261"/>
        <end position="344"/>
    </location>
</feature>
<name>A0A2T2PCR8_CORCC</name>
<keyword evidence="3" id="KW-1185">Reference proteome</keyword>
<dbReference type="EMBL" id="KZ678128">
    <property type="protein sequence ID" value="PSN75461.1"/>
    <property type="molecule type" value="Genomic_DNA"/>
</dbReference>
<sequence length="421" mass="46521">MAGNSPSGDGRKLTKEMIKMNPHYVPTFENIFYEAISSPFDINIIRDNLNTRLPPVSSKQCITTTPSLPLENKSKRKDDPSSISTSSVKVTGKIFDDNGSGYTKFKASRSIRSTRAKTSTFYAYDSTGKRIEVLKRKPKQMSRYSFHEGDIGLYQFGQPCLDGQSTGLIETKTGGFSVKYYPVVIVTKQFDAMMGAIISSSGGRGLSGKPESLRDRCIYVESMGKEPHQLPGDLVSSQNMAQKGDNRLSGQNLGFAGKVSEAGAKTRHDSSEKKTASNVGKDAVETPAESVRESIIGSTTTSTRTQALQERIPYPRKRRTSRMEDDSNLSEPNLSESNLPKRRRMNDTVHIRSRYGDNFSGPGYALSQGTRSMAQRRFNGKNRANMGNYGGRSREGSGRSVRGRQSDVYRPNSSISRVYRG</sequence>
<accession>A0A2T2PCR8</accession>
<evidence type="ECO:0000313" key="3">
    <source>
        <dbReference type="Proteomes" id="UP000240883"/>
    </source>
</evidence>